<dbReference type="Proteomes" id="UP000557566">
    <property type="component" value="Unassembled WGS sequence"/>
</dbReference>
<reference evidence="2 3" key="1">
    <citation type="journal article" date="2020" name="Genome Biol. Evol.">
        <title>A new high-quality draft genome assembly of the Chinese cordyceps Ophiocordyceps sinensis.</title>
        <authorList>
            <person name="Shu R."/>
            <person name="Zhang J."/>
            <person name="Meng Q."/>
            <person name="Zhang H."/>
            <person name="Zhou G."/>
            <person name="Li M."/>
            <person name="Wu P."/>
            <person name="Zhao Y."/>
            <person name="Chen C."/>
            <person name="Qin Q."/>
        </authorList>
    </citation>
    <scope>NUCLEOTIDE SEQUENCE [LARGE SCALE GENOMIC DNA]</scope>
    <source>
        <strain evidence="2 3">IOZ07</strain>
    </source>
</reference>
<keyword evidence="3" id="KW-1185">Reference proteome</keyword>
<accession>A0A8H4LVF2</accession>
<evidence type="ECO:0000313" key="3">
    <source>
        <dbReference type="Proteomes" id="UP000557566"/>
    </source>
</evidence>
<evidence type="ECO:0000256" key="1">
    <source>
        <dbReference type="SAM" id="MobiDB-lite"/>
    </source>
</evidence>
<gene>
    <name evidence="2" type="ORF">G6O67_007807</name>
</gene>
<evidence type="ECO:0000313" key="2">
    <source>
        <dbReference type="EMBL" id="KAF4505906.1"/>
    </source>
</evidence>
<comment type="caution">
    <text evidence="2">The sequence shown here is derived from an EMBL/GenBank/DDBJ whole genome shotgun (WGS) entry which is preliminary data.</text>
</comment>
<sequence length="193" mass="21445">MPSPSDEDLSQRVMAWCRRVPTRYERDDPWADHGFQEAQTGARHSFEDPDTGPAATHPSDLPPRPPARLDFARPNTPMHGSSTSSKALVTSEGARDNAGGTIRKGQKLSKVLGLFSRKPKDAGPASPPPAPPTPPRPVRLNFLFVGSRGTGQTCLLFRSRYGYFPDVHGLRRTMYETYTRERVYMNIPVTVEL</sequence>
<dbReference type="AlphaFoldDB" id="A0A8H4LVF2"/>
<feature type="compositionally biased region" description="Polar residues" evidence="1">
    <location>
        <begin position="78"/>
        <end position="88"/>
    </location>
</feature>
<protein>
    <submittedName>
        <fullName evidence="2">Uncharacterized protein</fullName>
    </submittedName>
</protein>
<proteinExistence type="predicted"/>
<dbReference type="EMBL" id="JAAVMX010000008">
    <property type="protein sequence ID" value="KAF4505906.1"/>
    <property type="molecule type" value="Genomic_DNA"/>
</dbReference>
<organism evidence="2 3">
    <name type="scientific">Ophiocordyceps sinensis</name>
    <dbReference type="NCBI Taxonomy" id="72228"/>
    <lineage>
        <taxon>Eukaryota</taxon>
        <taxon>Fungi</taxon>
        <taxon>Dikarya</taxon>
        <taxon>Ascomycota</taxon>
        <taxon>Pezizomycotina</taxon>
        <taxon>Sordariomycetes</taxon>
        <taxon>Hypocreomycetidae</taxon>
        <taxon>Hypocreales</taxon>
        <taxon>Ophiocordycipitaceae</taxon>
        <taxon>Ophiocordyceps</taxon>
    </lineage>
</organism>
<feature type="region of interest" description="Disordered" evidence="1">
    <location>
        <begin position="25"/>
        <end position="137"/>
    </location>
</feature>
<feature type="compositionally biased region" description="Basic and acidic residues" evidence="1">
    <location>
        <begin position="25"/>
        <end position="35"/>
    </location>
</feature>
<dbReference type="OrthoDB" id="25896at2759"/>
<name>A0A8H4LVF2_9HYPO</name>
<feature type="compositionally biased region" description="Pro residues" evidence="1">
    <location>
        <begin position="125"/>
        <end position="137"/>
    </location>
</feature>